<accession>A0AAD6X7S2</accession>
<dbReference type="PANTHER" id="PTHR14189">
    <property type="entry name" value="PROTEIN PHOSPHATASE METHYLESTERASE-1 RELATED"/>
    <property type="match status" value="1"/>
</dbReference>
<evidence type="ECO:0000256" key="1">
    <source>
        <dbReference type="ARBA" id="ARBA00008645"/>
    </source>
</evidence>
<dbReference type="InterPro" id="IPR016812">
    <property type="entry name" value="PPase_methylesterase_euk"/>
</dbReference>
<evidence type="ECO:0000256" key="7">
    <source>
        <dbReference type="SAM" id="MobiDB-lite"/>
    </source>
</evidence>
<organism evidence="9 10">
    <name type="scientific">Mycena alexandri</name>
    <dbReference type="NCBI Taxonomy" id="1745969"/>
    <lineage>
        <taxon>Eukaryota</taxon>
        <taxon>Fungi</taxon>
        <taxon>Dikarya</taxon>
        <taxon>Basidiomycota</taxon>
        <taxon>Agaricomycotina</taxon>
        <taxon>Agaricomycetes</taxon>
        <taxon>Agaricomycetidae</taxon>
        <taxon>Agaricales</taxon>
        <taxon>Marasmiineae</taxon>
        <taxon>Mycenaceae</taxon>
        <taxon>Mycena</taxon>
    </lineage>
</organism>
<keyword evidence="5 9" id="KW-0378">Hydrolase</keyword>
<evidence type="ECO:0000256" key="3">
    <source>
        <dbReference type="ARBA" id="ARBA00020672"/>
    </source>
</evidence>
<protein>
    <recommendedName>
        <fullName evidence="3">Protein phosphatase methylesterase 1</fullName>
        <ecNumber evidence="2">3.1.1.89</ecNumber>
    </recommendedName>
</protein>
<evidence type="ECO:0000256" key="5">
    <source>
        <dbReference type="ARBA" id="ARBA00022801"/>
    </source>
</evidence>
<dbReference type="PANTHER" id="PTHR14189:SF0">
    <property type="entry name" value="PROTEIN PHOSPHATASE METHYLESTERASE 1"/>
    <property type="match status" value="1"/>
</dbReference>
<feature type="region of interest" description="Disordered" evidence="7">
    <location>
        <begin position="15"/>
        <end position="52"/>
    </location>
</feature>
<comment type="catalytic activity">
    <reaction evidence="6">
        <text>[phosphatase 2A protein]-C-terminal L-leucine methyl ester + H2O = [phosphatase 2A protein]-C-terminal L-leucine + methanol + H(+)</text>
        <dbReference type="Rhea" id="RHEA:48548"/>
        <dbReference type="Rhea" id="RHEA-COMP:12134"/>
        <dbReference type="Rhea" id="RHEA-COMP:12135"/>
        <dbReference type="ChEBI" id="CHEBI:15377"/>
        <dbReference type="ChEBI" id="CHEBI:15378"/>
        <dbReference type="ChEBI" id="CHEBI:17790"/>
        <dbReference type="ChEBI" id="CHEBI:90516"/>
        <dbReference type="ChEBI" id="CHEBI:90517"/>
        <dbReference type="EC" id="3.1.1.89"/>
    </reaction>
</comment>
<keyword evidence="4" id="KW-0719">Serine esterase</keyword>
<sequence length="420" mass="44853">MSNLLRSTMSARLVKLPLELPPDPSDLSANDSDEDDEFLDAESDELEAGDALGSLGGHGGYSGLGPPAIPFLKPRVRAPKKPNPDFAPISAMDYFADALQVLVPSRSLDCRVYYTPPGGGGETTVLVCHHGAGYSGLSFASLAREVRAQGRGEVGLLAADARRHGKTKSTKEGEEDPDLSIDVLVDDFTDMLREVFPDPTVAPTLLLVGHSMGGSVVVRACPLLLDAKYRVSGVAVLDVVEGSALEALPHMHSLLNARPDGFDSVEEAVEWHVKTKTIRSAQSARVSVPSIVVPAGAADAATDNINGVKAQPPHAYVWRTPLRSTAGYWSGWFTGLSTAFLAARAARLLLLAGTDRLDKPLMIAQMQGKFQMVVVGGVGHMMHEDDPMHVADLLLEFWRRNDRARIPLRAGVSVKGVGEG</sequence>
<dbReference type="AlphaFoldDB" id="A0AAD6X7S2"/>
<feature type="domain" description="AB hydrolase-1" evidence="8">
    <location>
        <begin position="126"/>
        <end position="387"/>
    </location>
</feature>
<gene>
    <name evidence="9" type="ORF">C8F04DRAFT_1098670</name>
</gene>
<dbReference type="EC" id="3.1.1.89" evidence="2"/>
<dbReference type="InterPro" id="IPR029058">
    <property type="entry name" value="AB_hydrolase_fold"/>
</dbReference>
<dbReference type="SUPFAM" id="SSF53474">
    <property type="entry name" value="alpha/beta-Hydrolases"/>
    <property type="match status" value="1"/>
</dbReference>
<proteinExistence type="inferred from homology"/>
<dbReference type="InterPro" id="IPR000073">
    <property type="entry name" value="AB_hydrolase_1"/>
</dbReference>
<evidence type="ECO:0000256" key="4">
    <source>
        <dbReference type="ARBA" id="ARBA00022487"/>
    </source>
</evidence>
<keyword evidence="10" id="KW-1185">Reference proteome</keyword>
<reference evidence="9" key="1">
    <citation type="submission" date="2023-03" db="EMBL/GenBank/DDBJ databases">
        <title>Massive genome expansion in bonnet fungi (Mycena s.s.) driven by repeated elements and novel gene families across ecological guilds.</title>
        <authorList>
            <consortium name="Lawrence Berkeley National Laboratory"/>
            <person name="Harder C.B."/>
            <person name="Miyauchi S."/>
            <person name="Viragh M."/>
            <person name="Kuo A."/>
            <person name="Thoen E."/>
            <person name="Andreopoulos B."/>
            <person name="Lu D."/>
            <person name="Skrede I."/>
            <person name="Drula E."/>
            <person name="Henrissat B."/>
            <person name="Morin E."/>
            <person name="Kohler A."/>
            <person name="Barry K."/>
            <person name="LaButti K."/>
            <person name="Morin E."/>
            <person name="Salamov A."/>
            <person name="Lipzen A."/>
            <person name="Mereny Z."/>
            <person name="Hegedus B."/>
            <person name="Baldrian P."/>
            <person name="Stursova M."/>
            <person name="Weitz H."/>
            <person name="Taylor A."/>
            <person name="Grigoriev I.V."/>
            <person name="Nagy L.G."/>
            <person name="Martin F."/>
            <person name="Kauserud H."/>
        </authorList>
    </citation>
    <scope>NUCLEOTIDE SEQUENCE</scope>
    <source>
        <strain evidence="9">CBHHK200</strain>
    </source>
</reference>
<evidence type="ECO:0000256" key="6">
    <source>
        <dbReference type="ARBA" id="ARBA00049203"/>
    </source>
</evidence>
<evidence type="ECO:0000259" key="8">
    <source>
        <dbReference type="Pfam" id="PF12697"/>
    </source>
</evidence>
<comment type="caution">
    <text evidence="9">The sequence shown here is derived from an EMBL/GenBank/DDBJ whole genome shotgun (WGS) entry which is preliminary data.</text>
</comment>
<dbReference type="EMBL" id="JARJCM010000051">
    <property type="protein sequence ID" value="KAJ7035259.1"/>
    <property type="molecule type" value="Genomic_DNA"/>
</dbReference>
<evidence type="ECO:0000313" key="9">
    <source>
        <dbReference type="EMBL" id="KAJ7035259.1"/>
    </source>
</evidence>
<dbReference type="GO" id="GO:0051723">
    <property type="term" value="F:protein methylesterase activity"/>
    <property type="evidence" value="ECO:0007669"/>
    <property type="project" value="UniProtKB-EC"/>
</dbReference>
<evidence type="ECO:0000313" key="10">
    <source>
        <dbReference type="Proteomes" id="UP001218188"/>
    </source>
</evidence>
<comment type="similarity">
    <text evidence="1">Belongs to the AB hydrolase superfamily.</text>
</comment>
<dbReference type="Pfam" id="PF12697">
    <property type="entry name" value="Abhydrolase_6"/>
    <property type="match status" value="1"/>
</dbReference>
<name>A0AAD6X7S2_9AGAR</name>
<dbReference type="Gene3D" id="3.40.50.1820">
    <property type="entry name" value="alpha/beta hydrolase"/>
    <property type="match status" value="1"/>
</dbReference>
<feature type="compositionally biased region" description="Acidic residues" evidence="7">
    <location>
        <begin position="31"/>
        <end position="48"/>
    </location>
</feature>
<evidence type="ECO:0000256" key="2">
    <source>
        <dbReference type="ARBA" id="ARBA00013111"/>
    </source>
</evidence>
<dbReference type="Proteomes" id="UP001218188">
    <property type="component" value="Unassembled WGS sequence"/>
</dbReference>